<reference evidence="12 14" key="2">
    <citation type="submission" date="2018-12" db="EMBL/GenBank/DDBJ databases">
        <authorList>
            <consortium name="Pathogen Informatics"/>
        </authorList>
    </citation>
    <scope>NUCLEOTIDE SEQUENCE [LARGE SCALE GENOMIC DNA]</scope>
    <source>
        <strain evidence="12 14">NCTC12735</strain>
        <plasmid evidence="14">24</plasmid>
    </source>
</reference>
<evidence type="ECO:0000313" key="13">
    <source>
        <dbReference type="Proteomes" id="UP000054859"/>
    </source>
</evidence>
<dbReference type="EMBL" id="LNKA01000019">
    <property type="protein sequence ID" value="KTC64669.1"/>
    <property type="molecule type" value="Genomic_DNA"/>
</dbReference>
<protein>
    <recommendedName>
        <fullName evidence="7">Thiol:disulfide interchange protein</fullName>
    </recommendedName>
</protein>
<dbReference type="SUPFAM" id="SSF52833">
    <property type="entry name" value="Thioredoxin-like"/>
    <property type="match status" value="1"/>
</dbReference>
<feature type="disulfide bond" description="Redox-active" evidence="8">
    <location>
        <begin position="52"/>
        <end position="55"/>
    </location>
</feature>
<keyword evidence="12" id="KW-0614">Plasmid</keyword>
<evidence type="ECO:0000256" key="8">
    <source>
        <dbReference type="PIRSR" id="PIRSR001488-1"/>
    </source>
</evidence>
<evidence type="ECO:0000256" key="2">
    <source>
        <dbReference type="ARBA" id="ARBA00005791"/>
    </source>
</evidence>
<dbReference type="Proteomes" id="UP000054859">
    <property type="component" value="Unassembled WGS sequence"/>
</dbReference>
<dbReference type="InterPro" id="IPR036249">
    <property type="entry name" value="Thioredoxin-like_sf"/>
</dbReference>
<feature type="signal peptide" evidence="9">
    <location>
        <begin position="1"/>
        <end position="19"/>
    </location>
</feature>
<evidence type="ECO:0000259" key="10">
    <source>
        <dbReference type="PROSITE" id="PS51352"/>
    </source>
</evidence>
<evidence type="ECO:0000313" key="14">
    <source>
        <dbReference type="Proteomes" id="UP000281170"/>
    </source>
</evidence>
<keyword evidence="4 7" id="KW-0574">Periplasm</keyword>
<organism evidence="11 13">
    <name type="scientific">Legionella adelaidensis</name>
    <dbReference type="NCBI Taxonomy" id="45056"/>
    <lineage>
        <taxon>Bacteria</taxon>
        <taxon>Pseudomonadati</taxon>
        <taxon>Pseudomonadota</taxon>
        <taxon>Gammaproteobacteria</taxon>
        <taxon>Legionellales</taxon>
        <taxon>Legionellaceae</taxon>
        <taxon>Legionella</taxon>
    </lineage>
</organism>
<keyword evidence="5 7" id="KW-1015">Disulfide bond</keyword>
<evidence type="ECO:0000256" key="4">
    <source>
        <dbReference type="ARBA" id="ARBA00022764"/>
    </source>
</evidence>
<evidence type="ECO:0000256" key="6">
    <source>
        <dbReference type="ARBA" id="ARBA00023284"/>
    </source>
</evidence>
<dbReference type="InterPro" id="IPR050824">
    <property type="entry name" value="Thiol_disulfide_DsbA"/>
</dbReference>
<dbReference type="InterPro" id="IPR017937">
    <property type="entry name" value="Thioredoxin_CS"/>
</dbReference>
<name>A0A0W0R0W3_9GAMM</name>
<dbReference type="GO" id="GO:0042597">
    <property type="term" value="C:periplasmic space"/>
    <property type="evidence" value="ECO:0007669"/>
    <property type="project" value="UniProtKB-SubCell"/>
</dbReference>
<dbReference type="PATRIC" id="fig|45056.6.peg.2025"/>
<dbReference type="PROSITE" id="PS51352">
    <property type="entry name" value="THIOREDOXIN_2"/>
    <property type="match status" value="1"/>
</dbReference>
<dbReference type="Pfam" id="PF01323">
    <property type="entry name" value="DSBA"/>
    <property type="match status" value="1"/>
</dbReference>
<dbReference type="CDD" id="cd03019">
    <property type="entry name" value="DsbA_DsbA"/>
    <property type="match status" value="1"/>
</dbReference>
<evidence type="ECO:0000256" key="7">
    <source>
        <dbReference type="PIRNR" id="PIRNR001488"/>
    </source>
</evidence>
<geneLocation type="plasmid" evidence="12 14">
    <name>24</name>
</geneLocation>
<dbReference type="AlphaFoldDB" id="A0A0W0R0W3"/>
<dbReference type="Proteomes" id="UP000281170">
    <property type="component" value="Plasmid 24"/>
</dbReference>
<dbReference type="InterPro" id="IPR023205">
    <property type="entry name" value="DsbA/DsbL"/>
</dbReference>
<evidence type="ECO:0000256" key="3">
    <source>
        <dbReference type="ARBA" id="ARBA00022729"/>
    </source>
</evidence>
<comment type="subcellular location">
    <subcellularLocation>
        <location evidence="1 7">Periplasm</location>
    </subcellularLocation>
</comment>
<evidence type="ECO:0000313" key="11">
    <source>
        <dbReference type="EMBL" id="KTC64669.1"/>
    </source>
</evidence>
<dbReference type="PIRSF" id="PIRSF001488">
    <property type="entry name" value="Tdi_protein"/>
    <property type="match status" value="1"/>
</dbReference>
<dbReference type="OrthoDB" id="9784896at2"/>
<keyword evidence="3 9" id="KW-0732">Signal</keyword>
<dbReference type="PROSITE" id="PS00194">
    <property type="entry name" value="THIOREDOXIN_1"/>
    <property type="match status" value="1"/>
</dbReference>
<dbReference type="GO" id="GO:0015036">
    <property type="term" value="F:disulfide oxidoreductase activity"/>
    <property type="evidence" value="ECO:0007669"/>
    <property type="project" value="UniProtKB-ARBA"/>
</dbReference>
<keyword evidence="6" id="KW-0676">Redox-active center</keyword>
<evidence type="ECO:0000256" key="9">
    <source>
        <dbReference type="SAM" id="SignalP"/>
    </source>
</evidence>
<dbReference type="Gene3D" id="3.40.30.10">
    <property type="entry name" value="Glutaredoxin"/>
    <property type="match status" value="1"/>
</dbReference>
<reference evidence="11 13" key="1">
    <citation type="submission" date="2015-11" db="EMBL/GenBank/DDBJ databases">
        <title>Identification of large and diverse effector repertoires of 38 Legionella species.</title>
        <authorList>
            <person name="Burstein D."/>
            <person name="Amaro F."/>
            <person name="Zusman T."/>
            <person name="Lifshitz Z."/>
            <person name="Cohen O."/>
            <person name="Gilbert J.A."/>
            <person name="Pupko T."/>
            <person name="Shuman H.A."/>
            <person name="Segal G."/>
        </authorList>
    </citation>
    <scope>NUCLEOTIDE SEQUENCE [LARGE SCALE GENOMIC DNA]</scope>
    <source>
        <strain evidence="11 13">1762-AUS-E</strain>
    </source>
</reference>
<evidence type="ECO:0000256" key="5">
    <source>
        <dbReference type="ARBA" id="ARBA00023157"/>
    </source>
</evidence>
<evidence type="ECO:0000313" key="12">
    <source>
        <dbReference type="EMBL" id="VEH86137.1"/>
    </source>
</evidence>
<dbReference type="PANTHER" id="PTHR35891:SF2">
    <property type="entry name" value="THIOL:DISULFIDE INTERCHANGE PROTEIN DSBA"/>
    <property type="match status" value="1"/>
</dbReference>
<feature type="domain" description="Thioredoxin" evidence="10">
    <location>
        <begin position="7"/>
        <end position="200"/>
    </location>
</feature>
<dbReference type="EMBL" id="LR134433">
    <property type="protein sequence ID" value="VEH86137.1"/>
    <property type="molecule type" value="Genomic_DNA"/>
</dbReference>
<dbReference type="STRING" id="45056.Lade_1963"/>
<gene>
    <name evidence="12" type="primary">dsbA</name>
    <name evidence="11" type="ORF">Lade_1963</name>
    <name evidence="12" type="ORF">NCTC12735_01784</name>
</gene>
<keyword evidence="13" id="KW-1185">Reference proteome</keyword>
<feature type="chain" id="PRO_5033727739" description="Thiol:disulfide interchange protein" evidence="9">
    <location>
        <begin position="20"/>
        <end position="210"/>
    </location>
</feature>
<sequence>MFKYVISIFLVLFSSMTLAEDFVPGKDYIVLKTNEKIDNKKIVITEFFSYGCPWCYKLEPSLNKWVAEQGNKISYNRVPVVFNKDWEIYAKAYYTAEALTISSQLTPALFKAILTERKPLNTSQAMIDFFVKHGVDAATAQSAFQHSPSIDIELENSKRRMAEYQVSAVPALVINNQYKTDLQMAKTEERLFAIAEYLLNKSASEEKAAG</sequence>
<dbReference type="KEGG" id="ladl:NCTC12735_01784"/>
<accession>A0A0W0R0W3</accession>
<dbReference type="RefSeq" id="WP_058463024.1">
    <property type="nucleotide sequence ID" value="NZ_CAAAHS010000001.1"/>
</dbReference>
<dbReference type="PANTHER" id="PTHR35891">
    <property type="entry name" value="THIOL:DISULFIDE INTERCHANGE PROTEIN DSBA"/>
    <property type="match status" value="1"/>
</dbReference>
<dbReference type="InterPro" id="IPR001853">
    <property type="entry name" value="DSBA-like_thioredoxin_dom"/>
</dbReference>
<comment type="similarity">
    <text evidence="2">Belongs to the thioredoxin family. DsbA subfamily.</text>
</comment>
<proteinExistence type="inferred from homology"/>
<evidence type="ECO:0000256" key="1">
    <source>
        <dbReference type="ARBA" id="ARBA00004418"/>
    </source>
</evidence>
<dbReference type="InterPro" id="IPR013766">
    <property type="entry name" value="Thioredoxin_domain"/>
</dbReference>